<dbReference type="SMART" id="SM00333">
    <property type="entry name" value="TUDOR"/>
    <property type="match status" value="1"/>
</dbReference>
<dbReference type="EMBL" id="JALJOQ010000069">
    <property type="protein sequence ID" value="KAK9802656.1"/>
    <property type="molecule type" value="Genomic_DNA"/>
</dbReference>
<feature type="region of interest" description="Disordered" evidence="1">
    <location>
        <begin position="102"/>
        <end position="133"/>
    </location>
</feature>
<dbReference type="Gene3D" id="2.30.30.140">
    <property type="match status" value="1"/>
</dbReference>
<keyword evidence="4" id="KW-1185">Reference proteome</keyword>
<reference evidence="3 4" key="1">
    <citation type="journal article" date="2024" name="Nat. Commun.">
        <title>Phylogenomics reveals the evolutionary origins of lichenization in chlorophyte algae.</title>
        <authorList>
            <person name="Puginier C."/>
            <person name="Libourel C."/>
            <person name="Otte J."/>
            <person name="Skaloud P."/>
            <person name="Haon M."/>
            <person name="Grisel S."/>
            <person name="Petersen M."/>
            <person name="Berrin J.G."/>
            <person name="Delaux P.M."/>
            <person name="Dal Grande F."/>
            <person name="Keller J."/>
        </authorList>
    </citation>
    <scope>NUCLEOTIDE SEQUENCE [LARGE SCALE GENOMIC DNA]</scope>
    <source>
        <strain evidence="3 4">SAG 2036</strain>
    </source>
</reference>
<evidence type="ECO:0000259" key="2">
    <source>
        <dbReference type="SMART" id="SM00333"/>
    </source>
</evidence>
<feature type="domain" description="Tudor" evidence="2">
    <location>
        <begin position="37"/>
        <end position="96"/>
    </location>
</feature>
<dbReference type="InterPro" id="IPR002999">
    <property type="entry name" value="Tudor"/>
</dbReference>
<dbReference type="CDD" id="cd20404">
    <property type="entry name" value="Tudor_Agenet_AtEML-like"/>
    <property type="match status" value="1"/>
</dbReference>
<accession>A0AAW1NYP2</accession>
<protein>
    <recommendedName>
        <fullName evidence="2">Tudor domain-containing protein</fullName>
    </recommendedName>
</protein>
<gene>
    <name evidence="3" type="ORF">WJX73_001193</name>
</gene>
<evidence type="ECO:0000256" key="1">
    <source>
        <dbReference type="SAM" id="MobiDB-lite"/>
    </source>
</evidence>
<proteinExistence type="predicted"/>
<sequence>MSHEAVSDDAAQSQPHRGRLPSKVGGCIQGARLLKKSPTAVVDRNVEIYWAKDKKWYPGRVSHYTENQQHKVLYEDGEQEMLDLSAEMWRLDKNATRQLNVQDDLSSPEPDTLPETAGAPSAFDQLPSDDSADGRLQHARQHFQDKNQAAEALDTAAASGMVFLLPRQVDLRRPPICYADPHGNLKLQLTCI</sequence>
<organism evidence="3 4">
    <name type="scientific">Symbiochloris irregularis</name>
    <dbReference type="NCBI Taxonomy" id="706552"/>
    <lineage>
        <taxon>Eukaryota</taxon>
        <taxon>Viridiplantae</taxon>
        <taxon>Chlorophyta</taxon>
        <taxon>core chlorophytes</taxon>
        <taxon>Trebouxiophyceae</taxon>
        <taxon>Trebouxiales</taxon>
        <taxon>Trebouxiaceae</taxon>
        <taxon>Symbiochloris</taxon>
    </lineage>
</organism>
<dbReference type="AlphaFoldDB" id="A0AAW1NYP2"/>
<dbReference type="SUPFAM" id="SSF63748">
    <property type="entry name" value="Tudor/PWWP/MBT"/>
    <property type="match status" value="1"/>
</dbReference>
<evidence type="ECO:0000313" key="3">
    <source>
        <dbReference type="EMBL" id="KAK9802656.1"/>
    </source>
</evidence>
<feature type="region of interest" description="Disordered" evidence="1">
    <location>
        <begin position="1"/>
        <end position="24"/>
    </location>
</feature>
<dbReference type="Proteomes" id="UP001465755">
    <property type="component" value="Unassembled WGS sequence"/>
</dbReference>
<comment type="caution">
    <text evidence="3">The sequence shown here is derived from an EMBL/GenBank/DDBJ whole genome shotgun (WGS) entry which is preliminary data.</text>
</comment>
<name>A0AAW1NYP2_9CHLO</name>
<evidence type="ECO:0000313" key="4">
    <source>
        <dbReference type="Proteomes" id="UP001465755"/>
    </source>
</evidence>